<gene>
    <name evidence="1" type="ORF">L6452_00918</name>
</gene>
<dbReference type="EMBL" id="CM042047">
    <property type="protein sequence ID" value="KAI3769805.1"/>
    <property type="molecule type" value="Genomic_DNA"/>
</dbReference>
<protein>
    <submittedName>
        <fullName evidence="1">Uncharacterized protein</fullName>
    </submittedName>
</protein>
<reference evidence="2" key="1">
    <citation type="journal article" date="2022" name="Mol. Ecol. Resour.">
        <title>The genomes of chicory, endive, great burdock and yacon provide insights into Asteraceae palaeo-polyploidization history and plant inulin production.</title>
        <authorList>
            <person name="Fan W."/>
            <person name="Wang S."/>
            <person name="Wang H."/>
            <person name="Wang A."/>
            <person name="Jiang F."/>
            <person name="Liu H."/>
            <person name="Zhao H."/>
            <person name="Xu D."/>
            <person name="Zhang Y."/>
        </authorList>
    </citation>
    <scope>NUCLEOTIDE SEQUENCE [LARGE SCALE GENOMIC DNA]</scope>
    <source>
        <strain evidence="2">cv. Niubang</strain>
    </source>
</reference>
<dbReference type="Proteomes" id="UP001055879">
    <property type="component" value="Linkage Group LG01"/>
</dbReference>
<evidence type="ECO:0000313" key="1">
    <source>
        <dbReference type="EMBL" id="KAI3769805.1"/>
    </source>
</evidence>
<evidence type="ECO:0000313" key="2">
    <source>
        <dbReference type="Proteomes" id="UP001055879"/>
    </source>
</evidence>
<sequence>MKLLINGLISHGYAIKSGHNPTLFSCNQLIHLFSKHGLLQDACNLFDEMPDRNVFTWNAIISAHINSHNLAQAQALFDAAPLRDSVTYNSMLSGYANSDGYETRAIDFFMQMHSVGHDGLIDEFTLTRMCNLTAKLRNSRHAKQLHSFMVKTGNNLSGFAVSALVDMYSKCGCFSEAYEAFNGCYCGSVDVVSKNAVVAACCREGRLDMAMELFSNQPEFNDVVSWNTMITGYAQNGYGKEAIELAVCMANNGFRWNEHTFASVLSACSSLKSLKLGKELHARILKEITRLNPFISSGIVDVYCKCGNMKYAESANSSIGSENKFATTSMIVGYSSQHDMKEARRIFDSLTVKNPVVWSAMFSGYLHSHCVEDVFELFRLFNNEETTVPDGLILASFLGACAIQATMDLGKQVHSFLLRMNIHMDEKTISTLIDMYSKCGNITYAKRIFERLTFRDLVIYNIMIAGFAHHGYELEAFQLFDKMVKSGFTPDTVTFIAILSACRHCGLVETGESYFKSMIEEYKITPEIDHYACMIDLYGRANQLEKAMEFMRKIPIGLDVVVVRTFLNACKLHRNLEIARESEEKLLGIGGDSVTRYVQLANIYASEGEWEEMGRIRKKMRSNEVSKVAGCSWVHVGSKVHSFTSGDTYHSEAEATYGILAFLIAEMNSKEEIQLHEEECNIEVLNFHPMSILGSNMPSEVGLRLLLCPLGSNIVVRTACCSVGVVLPVYSTFKAIETNNRNDQQKWLLYWAAYGTFSVAEIFADKIIYWFPLYHHMKFAFLVWLQLPTTNGAKQLYMNHLRPFLLRHQANLDQLVGILYNETGKFVSAHQGEFQFMKTIVMKILIAAKHFVNNSSQPVPPPEGRAITGQREQIESSDSDDSNDDEDDDFVAFPDSF</sequence>
<reference evidence="1 2" key="2">
    <citation type="journal article" date="2022" name="Mol. Ecol. Resour.">
        <title>The genomes of chicory, endive, great burdock and yacon provide insights into Asteraceae paleo-polyploidization history and plant inulin production.</title>
        <authorList>
            <person name="Fan W."/>
            <person name="Wang S."/>
            <person name="Wang H."/>
            <person name="Wang A."/>
            <person name="Jiang F."/>
            <person name="Liu H."/>
            <person name="Zhao H."/>
            <person name="Xu D."/>
            <person name="Zhang Y."/>
        </authorList>
    </citation>
    <scope>NUCLEOTIDE SEQUENCE [LARGE SCALE GENOMIC DNA]</scope>
    <source>
        <strain evidence="2">cv. Niubang</strain>
    </source>
</reference>
<accession>A0ACB9FG17</accession>
<keyword evidence="2" id="KW-1185">Reference proteome</keyword>
<proteinExistence type="predicted"/>
<organism evidence="1 2">
    <name type="scientific">Arctium lappa</name>
    <name type="common">Greater burdock</name>
    <name type="synonym">Lappa major</name>
    <dbReference type="NCBI Taxonomy" id="4217"/>
    <lineage>
        <taxon>Eukaryota</taxon>
        <taxon>Viridiplantae</taxon>
        <taxon>Streptophyta</taxon>
        <taxon>Embryophyta</taxon>
        <taxon>Tracheophyta</taxon>
        <taxon>Spermatophyta</taxon>
        <taxon>Magnoliopsida</taxon>
        <taxon>eudicotyledons</taxon>
        <taxon>Gunneridae</taxon>
        <taxon>Pentapetalae</taxon>
        <taxon>asterids</taxon>
        <taxon>campanulids</taxon>
        <taxon>Asterales</taxon>
        <taxon>Asteraceae</taxon>
        <taxon>Carduoideae</taxon>
        <taxon>Cardueae</taxon>
        <taxon>Arctiinae</taxon>
        <taxon>Arctium</taxon>
    </lineage>
</organism>
<name>A0ACB9FG17_ARCLA</name>
<comment type="caution">
    <text evidence="1">The sequence shown here is derived from an EMBL/GenBank/DDBJ whole genome shotgun (WGS) entry which is preliminary data.</text>
</comment>